<gene>
    <name evidence="2" type="ORF">SEA_C3PO_14</name>
</gene>
<keyword evidence="2" id="KW-0645">Protease</keyword>
<dbReference type="OrthoDB" id="7430at10239"/>
<name>A0A2H4P882_9CAUD</name>
<keyword evidence="3" id="KW-1185">Reference proteome</keyword>
<evidence type="ECO:0000313" key="2">
    <source>
        <dbReference type="EMBL" id="ATW58443.1"/>
    </source>
</evidence>
<dbReference type="EMBL" id="MG198776">
    <property type="protein sequence ID" value="ATW58443.1"/>
    <property type="molecule type" value="Genomic_DNA"/>
</dbReference>
<feature type="region of interest" description="Disordered" evidence="1">
    <location>
        <begin position="198"/>
        <end position="272"/>
    </location>
</feature>
<keyword evidence="2" id="KW-0378">Hydrolase</keyword>
<evidence type="ECO:0000313" key="3">
    <source>
        <dbReference type="Proteomes" id="UP000241822"/>
    </source>
</evidence>
<accession>A0A2H4P882</accession>
<feature type="compositionally biased region" description="Basic and acidic residues" evidence="1">
    <location>
        <begin position="213"/>
        <end position="242"/>
    </location>
</feature>
<organism evidence="2 3">
    <name type="scientific">Corynebacterium phage C3PO</name>
    <dbReference type="NCBI Taxonomy" id="2047868"/>
    <lineage>
        <taxon>Viruses</taxon>
        <taxon>Duplodnaviria</taxon>
        <taxon>Heunggongvirae</taxon>
        <taxon>Uroviricota</taxon>
        <taxon>Caudoviricetes</taxon>
        <taxon>Zierdtviridae</taxon>
        <taxon>Toshachvirinae</taxon>
        <taxon>Ceetrepovirus</taxon>
        <taxon>Ceetrepovirus C3PO</taxon>
        <taxon>Corynebacterium virus C3PO</taxon>
    </lineage>
</organism>
<proteinExistence type="predicted"/>
<reference evidence="2 3" key="1">
    <citation type="submission" date="2017-10" db="EMBL/GenBank/DDBJ databases">
        <authorList>
            <person name="Almansoob K.M."/>
            <person name="Barra A."/>
            <person name="Canlas S.M."/>
            <person name="Chawla N."/>
            <person name="Johnson B.N."/>
            <person name="Kuhl M.D."/>
            <person name="Lin J.Y."/>
            <person name="Patel D.V."/>
            <person name="Reddy A.G."/>
            <person name="Sobol L."/>
            <person name="Solorzano-Papili D."/>
            <person name="Monti D.L."/>
            <person name="Stoner T.H."/>
            <person name="Garlena R.A."/>
            <person name="Russell D.A."/>
            <person name="Pope W.H."/>
            <person name="Jacobs-Sera D."/>
            <person name="Hatfull G.F."/>
        </authorList>
    </citation>
    <scope>NUCLEOTIDE SEQUENCE [LARGE SCALE GENOMIC DNA]</scope>
</reference>
<evidence type="ECO:0000256" key="1">
    <source>
        <dbReference type="SAM" id="MobiDB-lite"/>
    </source>
</evidence>
<sequence>MIPANQLPPRTSVYDMPNVPPGMEPTEEQLEQARLAQIAGIVLGVATAKAAVQNTTVNYLVALLRSADLLTEAGIAAFAKSAALIVGMAVRKSQEITWGGVSARTTVMGISFDGSTPRFEDIPSELRYSRGTDLETAYARIAKEYKNNLDRKRDDPIIQELVAQYETELVTPLPRPNNISSDAVERISNGEEEWVEAFRKASQEEGGTNPEDPSDREISQDSLAERRRSAAQEREAELRRLASEVSDANAAKKRERDSAAAERTAPREPSITLTDVEVDAVIEAYAEQKAEELAERMVSQDIAGASRNVYKHALSKISDKKVIAYRRVIHPELSKSGTSCGLCIVASTMEYTRGDLLPIHAGCNCETCEVYSVDGKIFDPGGQINYEDLEVFYREAGNTTHGWSLKRHKYRVENHPEYGPTLVNDHPNKRGNIKKEYVQYNG</sequence>
<dbReference type="GO" id="GO:0008233">
    <property type="term" value="F:peptidase activity"/>
    <property type="evidence" value="ECO:0007669"/>
    <property type="project" value="UniProtKB-KW"/>
</dbReference>
<feature type="compositionally biased region" description="Basic and acidic residues" evidence="1">
    <location>
        <begin position="250"/>
        <end position="266"/>
    </location>
</feature>
<dbReference type="Proteomes" id="UP000241822">
    <property type="component" value="Segment"/>
</dbReference>
<dbReference type="GO" id="GO:0006508">
    <property type="term" value="P:proteolysis"/>
    <property type="evidence" value="ECO:0007669"/>
    <property type="project" value="UniProtKB-KW"/>
</dbReference>
<protein>
    <submittedName>
        <fullName evidence="2">Capsid maturation protease</fullName>
    </submittedName>
</protein>